<protein>
    <submittedName>
        <fullName evidence="1">Uncharacterized protein</fullName>
    </submittedName>
</protein>
<proteinExistence type="predicted"/>
<comment type="caution">
    <text evidence="1">The sequence shown here is derived from an EMBL/GenBank/DDBJ whole genome shotgun (WGS) entry which is preliminary data.</text>
</comment>
<organism evidence="1">
    <name type="scientific">Streptomyces globisporus</name>
    <dbReference type="NCBI Taxonomy" id="1908"/>
    <lineage>
        <taxon>Bacteria</taxon>
        <taxon>Bacillati</taxon>
        <taxon>Actinomycetota</taxon>
        <taxon>Actinomycetes</taxon>
        <taxon>Kitasatosporales</taxon>
        <taxon>Streptomycetaceae</taxon>
        <taxon>Streptomyces</taxon>
    </lineage>
</organism>
<dbReference type="AlphaFoldDB" id="A0A927BN30"/>
<reference evidence="1" key="1">
    <citation type="journal article" date="2020" name="PLoS ONE">
        <title>Isolation and characterization of Streptomyces bacteriophages and Streptomyces strains encoding biosynthetic arsenals: Streptomyces strains and phages for antibiotic discovery.</title>
        <authorList>
            <person name="Montano E.T."/>
            <person name="Nideffer J.F."/>
            <person name="Brumage L."/>
            <person name="Erb M."/>
            <person name="Derman A.I."/>
            <person name="Davis J.P."/>
            <person name="Estrada E."/>
            <person name="Fu S."/>
            <person name="Le D."/>
            <person name="Vuppala A."/>
            <person name="Tran C."/>
            <person name="Luterstein E."/>
            <person name="Lakkaraju S."/>
            <person name="Panchagnula S."/>
            <person name="Ren C."/>
            <person name="Doan J."/>
            <person name="Tran S."/>
            <person name="Soriano J."/>
            <person name="Fujita Y."/>
            <person name="Gutala P."/>
            <person name="Fujii Q."/>
            <person name="Lee M."/>
            <person name="Bui A."/>
            <person name="Villarreal C."/>
            <person name="Shing S.R."/>
            <person name="Kim S."/>
            <person name="Freeman D."/>
            <person name="Racha V."/>
            <person name="Ho A."/>
            <person name="Kumar P."/>
            <person name="Falah K."/>
            <person name="Dawson T."/>
            <person name="Enustun E."/>
            <person name="Prichard A."/>
            <person name="Gomez A."/>
            <person name="Khanna K."/>
            <person name="Trigg S."/>
            <person name="Fernandez L."/>
            <person name="Pogliano K."/>
            <person name="Pogliano J."/>
        </authorList>
    </citation>
    <scope>NUCLEOTIDE SEQUENCE</scope>
    <source>
        <strain evidence="1">QF2</strain>
    </source>
</reference>
<dbReference type="Pfam" id="PF19374">
    <property type="entry name" value="DUF5949"/>
    <property type="match status" value="1"/>
</dbReference>
<dbReference type="EMBL" id="JACWUS010000013">
    <property type="protein sequence ID" value="MBD2830274.1"/>
    <property type="molecule type" value="Genomic_DNA"/>
</dbReference>
<sequence length="166" mass="17272">MTTHPGPVGTFTQAQLGTQILIGWSGRQPGADQDTAFLLAYSLGDGQDGPEAGREALHTALGRAGLRVGGPIQDAAETPGIQAKLLVQAGQAVLTLPHLSAQYPAPAEWVAAAQGQGQVYGMFATTPWPEAVPGQPVSEDRLRAFVTDEDVVRTAAHCLLPVRSLG</sequence>
<dbReference type="InterPro" id="IPR045993">
    <property type="entry name" value="DUF5949"/>
</dbReference>
<name>A0A927BN30_STRGL</name>
<evidence type="ECO:0000313" key="1">
    <source>
        <dbReference type="EMBL" id="MBD2830274.1"/>
    </source>
</evidence>
<gene>
    <name evidence="1" type="ORF">ID875_25880</name>
</gene>
<accession>A0A927BN30</accession>